<gene>
    <name evidence="1" type="ORF">MILVUS5_LOCUS10402</name>
</gene>
<accession>A0ACB0JA82</accession>
<evidence type="ECO:0000313" key="1">
    <source>
        <dbReference type="EMBL" id="CAJ2640572.1"/>
    </source>
</evidence>
<organism evidence="1 2">
    <name type="scientific">Trifolium pratense</name>
    <name type="common">Red clover</name>
    <dbReference type="NCBI Taxonomy" id="57577"/>
    <lineage>
        <taxon>Eukaryota</taxon>
        <taxon>Viridiplantae</taxon>
        <taxon>Streptophyta</taxon>
        <taxon>Embryophyta</taxon>
        <taxon>Tracheophyta</taxon>
        <taxon>Spermatophyta</taxon>
        <taxon>Magnoliopsida</taxon>
        <taxon>eudicotyledons</taxon>
        <taxon>Gunneridae</taxon>
        <taxon>Pentapetalae</taxon>
        <taxon>rosids</taxon>
        <taxon>fabids</taxon>
        <taxon>Fabales</taxon>
        <taxon>Fabaceae</taxon>
        <taxon>Papilionoideae</taxon>
        <taxon>50 kb inversion clade</taxon>
        <taxon>NPAAA clade</taxon>
        <taxon>Hologalegina</taxon>
        <taxon>IRL clade</taxon>
        <taxon>Trifolieae</taxon>
        <taxon>Trifolium</taxon>
    </lineage>
</organism>
<name>A0ACB0JA82_TRIPR</name>
<dbReference type="Proteomes" id="UP001177021">
    <property type="component" value="Unassembled WGS sequence"/>
</dbReference>
<evidence type="ECO:0000313" key="2">
    <source>
        <dbReference type="Proteomes" id="UP001177021"/>
    </source>
</evidence>
<proteinExistence type="predicted"/>
<dbReference type="EMBL" id="CASHSV030000024">
    <property type="protein sequence ID" value="CAJ2640572.1"/>
    <property type="molecule type" value="Genomic_DNA"/>
</dbReference>
<comment type="caution">
    <text evidence="1">The sequence shown here is derived from an EMBL/GenBank/DDBJ whole genome shotgun (WGS) entry which is preliminary data.</text>
</comment>
<keyword evidence="2" id="KW-1185">Reference proteome</keyword>
<sequence length="251" mass="27883">MWHEEGLSIQKIANFPGRSVPIQEQTVAQYLLDAAQEGLPFDWTRFCEAIGLKQDFISAIQGAIVKVGSAEKLKPIKNELPEEITYTHIKTYLTMQTCGISLEDIQPKGHQSVKDGEAVNNASDLSEPPLETRQTESHLESDISTKSLMEIDAVPSGPVNGCQVQKLPVACEGEFTSKQLKVSETDEVSLIKLKATESSVVEWLKNYDEGANLNDILEHFNGSNEDSIVELLSCLECDFLIYKKGNMYRAM</sequence>
<reference evidence="1" key="1">
    <citation type="submission" date="2023-10" db="EMBL/GenBank/DDBJ databases">
        <authorList>
            <person name="Rodriguez Cubillos JULIANA M."/>
            <person name="De Vega J."/>
        </authorList>
    </citation>
    <scope>NUCLEOTIDE SEQUENCE</scope>
</reference>
<protein>
    <submittedName>
        <fullName evidence="1">Uncharacterized protein</fullName>
    </submittedName>
</protein>